<organism evidence="6 7">
    <name type="scientific">Geodermatophilus amargosae</name>
    <dbReference type="NCBI Taxonomy" id="1296565"/>
    <lineage>
        <taxon>Bacteria</taxon>
        <taxon>Bacillati</taxon>
        <taxon>Actinomycetota</taxon>
        <taxon>Actinomycetes</taxon>
        <taxon>Geodermatophilales</taxon>
        <taxon>Geodermatophilaceae</taxon>
        <taxon>Geodermatophilus</taxon>
    </lineage>
</organism>
<name>A0A1I7B182_9ACTN</name>
<evidence type="ECO:0000313" key="6">
    <source>
        <dbReference type="EMBL" id="SFT80939.1"/>
    </source>
</evidence>
<dbReference type="SMART" id="SM00155">
    <property type="entry name" value="PLDc"/>
    <property type="match status" value="2"/>
</dbReference>
<reference evidence="7" key="1">
    <citation type="submission" date="2016-10" db="EMBL/GenBank/DDBJ databases">
        <authorList>
            <person name="Varghese N."/>
            <person name="Submissions S."/>
        </authorList>
    </citation>
    <scope>NUCLEOTIDE SEQUENCE [LARGE SCALE GENOMIC DNA]</scope>
    <source>
        <strain evidence="7">DSM 46136</strain>
    </source>
</reference>
<dbReference type="GO" id="GO:0005886">
    <property type="term" value="C:plasma membrane"/>
    <property type="evidence" value="ECO:0007669"/>
    <property type="project" value="TreeGrafter"/>
</dbReference>
<feature type="domain" description="PLD phosphodiesterase" evidence="5">
    <location>
        <begin position="371"/>
        <end position="398"/>
    </location>
</feature>
<keyword evidence="2" id="KW-0378">Hydrolase</keyword>
<dbReference type="CDD" id="cd09143">
    <property type="entry name" value="PLDc_vPLD1_2_like_bac_2"/>
    <property type="match status" value="1"/>
</dbReference>
<evidence type="ECO:0000256" key="1">
    <source>
        <dbReference type="ARBA" id="ARBA00022737"/>
    </source>
</evidence>
<evidence type="ECO:0000313" key="7">
    <source>
        <dbReference type="Proteomes" id="UP000199546"/>
    </source>
</evidence>
<dbReference type="Pfam" id="PF13091">
    <property type="entry name" value="PLDc_2"/>
    <property type="match status" value="1"/>
</dbReference>
<evidence type="ECO:0000259" key="5">
    <source>
        <dbReference type="PROSITE" id="PS50035"/>
    </source>
</evidence>
<feature type="domain" description="PLD phosphodiesterase" evidence="5">
    <location>
        <begin position="156"/>
        <end position="183"/>
    </location>
</feature>
<dbReference type="AlphaFoldDB" id="A0A1I7B182"/>
<evidence type="ECO:0000256" key="4">
    <source>
        <dbReference type="SAM" id="MobiDB-lite"/>
    </source>
</evidence>
<feature type="region of interest" description="Disordered" evidence="4">
    <location>
        <begin position="1"/>
        <end position="29"/>
    </location>
</feature>
<keyword evidence="7" id="KW-1185">Reference proteome</keyword>
<dbReference type="Gene3D" id="3.30.870.10">
    <property type="entry name" value="Endonuclease Chain A"/>
    <property type="match status" value="2"/>
</dbReference>
<keyword evidence="3" id="KW-0443">Lipid metabolism</keyword>
<evidence type="ECO:0000256" key="3">
    <source>
        <dbReference type="ARBA" id="ARBA00023098"/>
    </source>
</evidence>
<dbReference type="Proteomes" id="UP000199546">
    <property type="component" value="Unassembled WGS sequence"/>
</dbReference>
<dbReference type="CDD" id="cd09140">
    <property type="entry name" value="PLDc_vPLD1_2_like_bac_1"/>
    <property type="match status" value="1"/>
</dbReference>
<dbReference type="GO" id="GO:0009395">
    <property type="term" value="P:phospholipid catabolic process"/>
    <property type="evidence" value="ECO:0007669"/>
    <property type="project" value="TreeGrafter"/>
</dbReference>
<dbReference type="InterPro" id="IPR015679">
    <property type="entry name" value="PLipase_D_fam"/>
</dbReference>
<dbReference type="PANTHER" id="PTHR18896:SF60">
    <property type="entry name" value="PHOSPHOLIPASE D"/>
    <property type="match status" value="1"/>
</dbReference>
<protein>
    <submittedName>
        <fullName evidence="6">Phosphatidylserine/phosphatidylglycerophosphate/cardiolipin synthase</fullName>
    </submittedName>
</protein>
<dbReference type="PANTHER" id="PTHR18896">
    <property type="entry name" value="PHOSPHOLIPASE D"/>
    <property type="match status" value="1"/>
</dbReference>
<sequence>MIESADAAGTTSGLPAVPAPSHEPVPAQTDDALLVPGETCWRIERAERHAVFVDAADYFATLKRAVLRAERRVLFIGWDFDPRIRLDPRTPGRAKDDRLGRVLAKAVRDNPRLEIGVLQWDLGMVVALNRRMAPIVLLNRRTPDRLRFAVDMHHPLGGAHHQKIVVIDDCLAFAGGIDVTADRWDTPEHRDRHPMRHRPHTTRLRGPWHDVTSLVSGPAARALGDLARERWESGTGERLEPVDDVEACWPDGVETFLTDVDVAVSRTRPEYGGADLVHEIELLWLAAIAAARRTVYVETQYFANRRVAEAIADRLGEDEGPEFVVLNPRGAEGWLESKAMDTARVKLLDLVRRADRHDRFRLLVPVTEGRRPVYVHAKVTCVDDRLLRIGSSNLNNRSMGLDTECDLSIEARTGDPREAELRAAVLSMRHRLLGEHLGVAPEAVAAAVEEHGGSLVRAVDALMRPAGRSLIPFEPPQLDPVERFLADTELLDAEHTPNRWRRVKRAFAGRRRRQRG</sequence>
<gene>
    <name evidence="6" type="ORF">SAMN05660657_03232</name>
</gene>
<dbReference type="RefSeq" id="WP_217644747.1">
    <property type="nucleotide sequence ID" value="NZ_FPBA01000011.1"/>
</dbReference>
<keyword evidence="1" id="KW-0677">Repeat</keyword>
<dbReference type="STRING" id="1296565.SAMN05660657_03232"/>
<dbReference type="InterPro" id="IPR001736">
    <property type="entry name" value="PLipase_D/transphosphatidylase"/>
</dbReference>
<dbReference type="InterPro" id="IPR025202">
    <property type="entry name" value="PLD-like_dom"/>
</dbReference>
<dbReference type="EMBL" id="FPBA01000011">
    <property type="protein sequence ID" value="SFT80939.1"/>
    <property type="molecule type" value="Genomic_DNA"/>
</dbReference>
<dbReference type="PROSITE" id="PS50035">
    <property type="entry name" value="PLD"/>
    <property type="match status" value="2"/>
</dbReference>
<accession>A0A1I7B182</accession>
<dbReference type="GO" id="GO:0004630">
    <property type="term" value="F:phospholipase D activity"/>
    <property type="evidence" value="ECO:0007669"/>
    <property type="project" value="TreeGrafter"/>
</dbReference>
<dbReference type="SUPFAM" id="SSF56024">
    <property type="entry name" value="Phospholipase D/nuclease"/>
    <property type="match status" value="2"/>
</dbReference>
<evidence type="ECO:0000256" key="2">
    <source>
        <dbReference type="ARBA" id="ARBA00022801"/>
    </source>
</evidence>
<proteinExistence type="predicted"/>